<dbReference type="RefSeq" id="WP_068997954.1">
    <property type="nucleotide sequence ID" value="NZ_MDTQ01000001.1"/>
</dbReference>
<dbReference type="Proteomes" id="UP000094291">
    <property type="component" value="Unassembled WGS sequence"/>
</dbReference>
<dbReference type="STRING" id="197479.BFW38_08230"/>
<dbReference type="InterPro" id="IPR016193">
    <property type="entry name" value="Cytidine_deaminase-like"/>
</dbReference>
<sequence length="411" mass="44827">MAETTHEILNSANEAAGRVLKEAMKAAAQGTFAVGGCIINNQTGEVLHALHNQVMRPLTSSGHIFTFDPTAHGERQLVYWYYANKDSLALPEPEHLTIVTNLDPCAMCTGTLLTAGFNVATVAIDALAGINYDQTFRFTSLPQCWVSHAQSHFGYYACSESDPALASYARPYTGGDQVAFNSSAVSAERLMACSAIFEASVGQVRANSSDSGRAPEQLIDPAELPAEDLIKVRFKAIDPQAFELRLTHPRQPDKALHDHLVEVMKSQPGARNAVALVDPFGNVILSLPDHFQESPVHTAFMNVTRAYAQVRFKLMDDPQTHQQAEQTLTHPKYGTFVFLYAPDPNDSTTVMTLGAYGSTLEGTIPQVFPANLQYFHPPQNGTMAELVDLMTRLPPFYTQMAQIAIAPVAAD</sequence>
<evidence type="ECO:0000313" key="2">
    <source>
        <dbReference type="EMBL" id="ODC03538.1"/>
    </source>
</evidence>
<accession>A0A1E2V952</accession>
<proteinExistence type="predicted"/>
<organism evidence="2 3">
    <name type="scientific">Terasakiispira papahanaumokuakeensis</name>
    <dbReference type="NCBI Taxonomy" id="197479"/>
    <lineage>
        <taxon>Bacteria</taxon>
        <taxon>Pseudomonadati</taxon>
        <taxon>Pseudomonadota</taxon>
        <taxon>Gammaproteobacteria</taxon>
        <taxon>Oceanospirillales</taxon>
        <taxon>Terasakiispira</taxon>
    </lineage>
</organism>
<dbReference type="SUPFAM" id="SSF53927">
    <property type="entry name" value="Cytidine deaminase-like"/>
    <property type="match status" value="1"/>
</dbReference>
<dbReference type="CDD" id="cd01285">
    <property type="entry name" value="nucleoside_deaminase"/>
    <property type="match status" value="1"/>
</dbReference>
<dbReference type="OrthoDB" id="9802676at2"/>
<name>A0A1E2V952_9GAMM</name>
<evidence type="ECO:0000259" key="1">
    <source>
        <dbReference type="PROSITE" id="PS51747"/>
    </source>
</evidence>
<dbReference type="AlphaFoldDB" id="A0A1E2V952"/>
<dbReference type="PROSITE" id="PS51747">
    <property type="entry name" value="CYT_DCMP_DEAMINASES_2"/>
    <property type="match status" value="1"/>
</dbReference>
<dbReference type="EMBL" id="MDTQ01000001">
    <property type="protein sequence ID" value="ODC03538.1"/>
    <property type="molecule type" value="Genomic_DNA"/>
</dbReference>
<protein>
    <recommendedName>
        <fullName evidence="1">CMP/dCMP-type deaminase domain-containing protein</fullName>
    </recommendedName>
</protein>
<evidence type="ECO:0000313" key="3">
    <source>
        <dbReference type="Proteomes" id="UP000094291"/>
    </source>
</evidence>
<feature type="domain" description="CMP/dCMP-type deaminase" evidence="1">
    <location>
        <begin position="10"/>
        <end position="141"/>
    </location>
</feature>
<dbReference type="Pfam" id="PF00383">
    <property type="entry name" value="dCMP_cyt_deam_1"/>
    <property type="match status" value="1"/>
</dbReference>
<dbReference type="Gene3D" id="3.40.140.10">
    <property type="entry name" value="Cytidine Deaminase, domain 2"/>
    <property type="match status" value="1"/>
</dbReference>
<reference evidence="2 3" key="1">
    <citation type="submission" date="2016-08" db="EMBL/GenBank/DDBJ databases">
        <authorList>
            <person name="Seilhamer J.J."/>
        </authorList>
    </citation>
    <scope>NUCLEOTIDE SEQUENCE [LARGE SCALE GENOMIC DNA]</scope>
    <source>
        <strain evidence="2 3">PH27A</strain>
    </source>
</reference>
<keyword evidence="3" id="KW-1185">Reference proteome</keyword>
<comment type="caution">
    <text evidence="2">The sequence shown here is derived from an EMBL/GenBank/DDBJ whole genome shotgun (WGS) entry which is preliminary data.</text>
</comment>
<gene>
    <name evidence="2" type="ORF">BFW38_08230</name>
</gene>
<dbReference type="InterPro" id="IPR002125">
    <property type="entry name" value="CMP_dCMP_dom"/>
</dbReference>
<dbReference type="GO" id="GO:0003824">
    <property type="term" value="F:catalytic activity"/>
    <property type="evidence" value="ECO:0007669"/>
    <property type="project" value="InterPro"/>
</dbReference>